<dbReference type="Proteomes" id="UP001596390">
    <property type="component" value="Unassembled WGS sequence"/>
</dbReference>
<keyword evidence="2" id="KW-1185">Reference proteome</keyword>
<accession>A0ABD5YAY8</accession>
<protein>
    <submittedName>
        <fullName evidence="1">Uncharacterized protein</fullName>
    </submittedName>
</protein>
<evidence type="ECO:0000313" key="2">
    <source>
        <dbReference type="Proteomes" id="UP001596390"/>
    </source>
</evidence>
<reference evidence="1 2" key="1">
    <citation type="journal article" date="2019" name="Int. J. Syst. Evol. Microbiol.">
        <title>The Global Catalogue of Microorganisms (GCM) 10K type strain sequencing project: providing services to taxonomists for standard genome sequencing and annotation.</title>
        <authorList>
            <consortium name="The Broad Institute Genomics Platform"/>
            <consortium name="The Broad Institute Genome Sequencing Center for Infectious Disease"/>
            <person name="Wu L."/>
            <person name="Ma J."/>
        </authorList>
    </citation>
    <scope>NUCLEOTIDE SEQUENCE [LARGE SCALE GENOMIC DNA]</scope>
    <source>
        <strain evidence="1 2">Q85</strain>
    </source>
</reference>
<dbReference type="RefSeq" id="WP_267663477.1">
    <property type="nucleotide sequence ID" value="NZ_JAODIX010000028.1"/>
</dbReference>
<evidence type="ECO:0000313" key="1">
    <source>
        <dbReference type="EMBL" id="MFC7186524.1"/>
    </source>
</evidence>
<comment type="caution">
    <text evidence="1">The sequence shown here is derived from an EMBL/GenBank/DDBJ whole genome shotgun (WGS) entry which is preliminary data.</text>
</comment>
<sequence length="52" mass="5827">MSSQRSRADRQYHVVCRECVVEKLFESADDAAAAKLEHAKETGHQVVVGRVK</sequence>
<organism evidence="1 2">
    <name type="scientific">Halorubrum yunnanense</name>
    <dbReference type="NCBI Taxonomy" id="1526162"/>
    <lineage>
        <taxon>Archaea</taxon>
        <taxon>Methanobacteriati</taxon>
        <taxon>Methanobacteriota</taxon>
        <taxon>Stenosarchaea group</taxon>
        <taxon>Halobacteria</taxon>
        <taxon>Halobacteriales</taxon>
        <taxon>Haloferacaceae</taxon>
        <taxon>Halorubrum</taxon>
    </lineage>
</organism>
<proteinExistence type="predicted"/>
<gene>
    <name evidence="1" type="ORF">ACFQMK_06400</name>
</gene>
<name>A0ABD5YAY8_9EURY</name>
<dbReference type="AlphaFoldDB" id="A0ABD5YAY8"/>
<dbReference type="EMBL" id="JBHSZZ010000028">
    <property type="protein sequence ID" value="MFC7186524.1"/>
    <property type="molecule type" value="Genomic_DNA"/>
</dbReference>